<dbReference type="InterPro" id="IPR007295">
    <property type="entry name" value="DUF402"/>
</dbReference>
<dbReference type="Pfam" id="PF04167">
    <property type="entry name" value="DUF402"/>
    <property type="match status" value="1"/>
</dbReference>
<dbReference type="InterPro" id="IPR035930">
    <property type="entry name" value="FomD-like_sf"/>
</dbReference>
<proteinExistence type="predicted"/>
<evidence type="ECO:0000313" key="3">
    <source>
        <dbReference type="Proteomes" id="UP001596223"/>
    </source>
</evidence>
<dbReference type="Proteomes" id="UP001596223">
    <property type="component" value="Unassembled WGS sequence"/>
</dbReference>
<name>A0ABW1JY59_9NOCA</name>
<dbReference type="InterPro" id="IPR014465">
    <property type="entry name" value="UCP012622"/>
</dbReference>
<feature type="domain" description="DUF402" evidence="1">
    <location>
        <begin position="33"/>
        <end position="158"/>
    </location>
</feature>
<keyword evidence="3" id="KW-1185">Reference proteome</keyword>
<dbReference type="RefSeq" id="WP_378609780.1">
    <property type="nucleotide sequence ID" value="NZ_JBHSQN010000017.1"/>
</dbReference>
<sequence length="174" mass="19688">MTQASPVHVHPPKIEYFDTAARTNTDPKGFVRPVEIYREEPWGLYMGRHSDHASFHYLESWLLPELSLRASKLHYNPGVEKWQDVYIDVGAFTRETPTRWLGVDHYLDLLVRTARDVRLVDVDELLAAHSTGLLDAAQCQSAIENATAAVDGIAAHGYSLEAWLSTLGMDLTWR</sequence>
<dbReference type="Gene3D" id="2.40.380.10">
    <property type="entry name" value="FomD-like"/>
    <property type="match status" value="1"/>
</dbReference>
<organism evidence="2 3">
    <name type="scientific">Nocardia lasii</name>
    <dbReference type="NCBI Taxonomy" id="1616107"/>
    <lineage>
        <taxon>Bacteria</taxon>
        <taxon>Bacillati</taxon>
        <taxon>Actinomycetota</taxon>
        <taxon>Actinomycetes</taxon>
        <taxon>Mycobacteriales</taxon>
        <taxon>Nocardiaceae</taxon>
        <taxon>Nocardia</taxon>
    </lineage>
</organism>
<reference evidence="3" key="1">
    <citation type="journal article" date="2019" name="Int. J. Syst. Evol. Microbiol.">
        <title>The Global Catalogue of Microorganisms (GCM) 10K type strain sequencing project: providing services to taxonomists for standard genome sequencing and annotation.</title>
        <authorList>
            <consortium name="The Broad Institute Genomics Platform"/>
            <consortium name="The Broad Institute Genome Sequencing Center for Infectious Disease"/>
            <person name="Wu L."/>
            <person name="Ma J."/>
        </authorList>
    </citation>
    <scope>NUCLEOTIDE SEQUENCE [LARGE SCALE GENOMIC DNA]</scope>
    <source>
        <strain evidence="3">CCUG 36956</strain>
    </source>
</reference>
<comment type="caution">
    <text evidence="2">The sequence shown here is derived from an EMBL/GenBank/DDBJ whole genome shotgun (WGS) entry which is preliminary data.</text>
</comment>
<gene>
    <name evidence="2" type="ORF">ACFP3H_25600</name>
</gene>
<protein>
    <submittedName>
        <fullName evidence="2">DUF402 domain-containing protein</fullName>
    </submittedName>
</protein>
<dbReference type="PIRSF" id="PIRSF012622">
    <property type="entry name" value="UCP012622"/>
    <property type="match status" value="1"/>
</dbReference>
<evidence type="ECO:0000259" key="1">
    <source>
        <dbReference type="Pfam" id="PF04167"/>
    </source>
</evidence>
<evidence type="ECO:0000313" key="2">
    <source>
        <dbReference type="EMBL" id="MFC6014444.1"/>
    </source>
</evidence>
<dbReference type="SUPFAM" id="SSF159234">
    <property type="entry name" value="FomD-like"/>
    <property type="match status" value="1"/>
</dbReference>
<accession>A0ABW1JY59</accession>
<dbReference type="EMBL" id="JBHSQN010000017">
    <property type="protein sequence ID" value="MFC6014444.1"/>
    <property type="molecule type" value="Genomic_DNA"/>
</dbReference>